<proteinExistence type="predicted"/>
<dbReference type="Proteomes" id="UP001305652">
    <property type="component" value="Chromosome"/>
</dbReference>
<evidence type="ECO:0000313" key="1">
    <source>
        <dbReference type="EMBL" id="WOX58718.1"/>
    </source>
</evidence>
<accession>A0AAX4FXN2</accession>
<dbReference type="GeneID" id="85732912"/>
<dbReference type="KEGG" id="mrc:R6Y96_07105"/>
<protein>
    <submittedName>
        <fullName evidence="1">Uncharacterized protein</fullName>
    </submittedName>
</protein>
<name>A0AAX4FXN2_9EURY</name>
<reference evidence="1 2" key="1">
    <citation type="submission" date="2023-10" db="EMBL/GenBank/DDBJ databases">
        <title>The complete genome sequence of Methanoculleus receptaculi DSM 18860.</title>
        <authorList>
            <person name="Lai S.-J."/>
            <person name="You Y.-T."/>
            <person name="Chen S.-C."/>
        </authorList>
    </citation>
    <scope>NUCLEOTIDE SEQUENCE [LARGE SCALE GENOMIC DNA]</scope>
    <source>
        <strain evidence="1 2">DSM 18860</strain>
    </source>
</reference>
<gene>
    <name evidence="1" type="ORF">R6Y96_07105</name>
</gene>
<organism evidence="1 2">
    <name type="scientific">Methanoculleus receptaculi</name>
    <dbReference type="NCBI Taxonomy" id="394967"/>
    <lineage>
        <taxon>Archaea</taxon>
        <taxon>Methanobacteriati</taxon>
        <taxon>Methanobacteriota</taxon>
        <taxon>Stenosarchaea group</taxon>
        <taxon>Methanomicrobia</taxon>
        <taxon>Methanomicrobiales</taxon>
        <taxon>Methanomicrobiaceae</taxon>
        <taxon>Methanoculleus</taxon>
    </lineage>
</organism>
<sequence length="45" mass="4909">MDVEVHHRLAGVVAVGVEPAVEEDFCLPEEGEFRDVPEGEFPSGQ</sequence>
<evidence type="ECO:0000313" key="2">
    <source>
        <dbReference type="Proteomes" id="UP001305652"/>
    </source>
</evidence>
<dbReference type="RefSeq" id="WP_318622539.1">
    <property type="nucleotide sequence ID" value="NZ_CP137642.1"/>
</dbReference>
<dbReference type="EMBL" id="CP137642">
    <property type="protein sequence ID" value="WOX58718.1"/>
    <property type="molecule type" value="Genomic_DNA"/>
</dbReference>
<keyword evidence="2" id="KW-1185">Reference proteome</keyword>
<dbReference type="AlphaFoldDB" id="A0AAX4FXN2"/>